<dbReference type="NCBIfam" id="TIGR01496">
    <property type="entry name" value="DHPS"/>
    <property type="match status" value="1"/>
</dbReference>
<keyword evidence="7" id="KW-0460">Magnesium</keyword>
<proteinExistence type="predicted"/>
<dbReference type="GO" id="GO:0046656">
    <property type="term" value="P:folic acid biosynthetic process"/>
    <property type="evidence" value="ECO:0007669"/>
    <property type="project" value="UniProtKB-KW"/>
</dbReference>
<dbReference type="PROSITE" id="PS00792">
    <property type="entry name" value="DHPS_1"/>
    <property type="match status" value="1"/>
</dbReference>
<organism evidence="10">
    <name type="scientific">freshwater metagenome</name>
    <dbReference type="NCBI Taxonomy" id="449393"/>
    <lineage>
        <taxon>unclassified sequences</taxon>
        <taxon>metagenomes</taxon>
        <taxon>ecological metagenomes</taxon>
    </lineage>
</organism>
<evidence type="ECO:0000259" key="9">
    <source>
        <dbReference type="PROSITE" id="PS50972"/>
    </source>
</evidence>
<feature type="domain" description="Pterin-binding" evidence="9">
    <location>
        <begin position="16"/>
        <end position="270"/>
    </location>
</feature>
<accession>A0A6J6HZ17</accession>
<dbReference type="GO" id="GO:0005829">
    <property type="term" value="C:cytosol"/>
    <property type="evidence" value="ECO:0007669"/>
    <property type="project" value="TreeGrafter"/>
</dbReference>
<dbReference type="InterPro" id="IPR011005">
    <property type="entry name" value="Dihydropteroate_synth-like_sf"/>
</dbReference>
<dbReference type="Pfam" id="PF00809">
    <property type="entry name" value="Pterin_bind"/>
    <property type="match status" value="1"/>
</dbReference>
<dbReference type="PROSITE" id="PS50972">
    <property type="entry name" value="PTERIN_BINDING"/>
    <property type="match status" value="1"/>
</dbReference>
<name>A0A6J6HZ17_9ZZZZ</name>
<comment type="pathway">
    <text evidence="3">Cofactor biosynthesis; tetrahydrofolate biosynthesis; 7,8-dihydrofolate from 2-amino-4-hydroxy-6-hydroxymethyl-7,8-dihydropteridine diphosphate and 4-aminobenzoate: step 1/2.</text>
</comment>
<dbReference type="EC" id="2.5.1.15" evidence="4"/>
<evidence type="ECO:0000256" key="2">
    <source>
        <dbReference type="ARBA" id="ARBA00001946"/>
    </source>
</evidence>
<evidence type="ECO:0000256" key="8">
    <source>
        <dbReference type="ARBA" id="ARBA00022909"/>
    </source>
</evidence>
<dbReference type="InterPro" id="IPR045031">
    <property type="entry name" value="DHP_synth-like"/>
</dbReference>
<reference evidence="10" key="1">
    <citation type="submission" date="2020-05" db="EMBL/GenBank/DDBJ databases">
        <authorList>
            <person name="Chiriac C."/>
            <person name="Salcher M."/>
            <person name="Ghai R."/>
            <person name="Kavagutti S V."/>
        </authorList>
    </citation>
    <scope>NUCLEOTIDE SEQUENCE</scope>
</reference>
<evidence type="ECO:0000256" key="7">
    <source>
        <dbReference type="ARBA" id="ARBA00022842"/>
    </source>
</evidence>
<evidence type="ECO:0000256" key="5">
    <source>
        <dbReference type="ARBA" id="ARBA00022679"/>
    </source>
</evidence>
<dbReference type="PANTHER" id="PTHR20941:SF1">
    <property type="entry name" value="FOLIC ACID SYNTHESIS PROTEIN FOL1"/>
    <property type="match status" value="1"/>
</dbReference>
<dbReference type="AlphaFoldDB" id="A0A6J6HZ17"/>
<dbReference type="SUPFAM" id="SSF51717">
    <property type="entry name" value="Dihydropteroate synthetase-like"/>
    <property type="match status" value="1"/>
</dbReference>
<dbReference type="GO" id="GO:0004156">
    <property type="term" value="F:dihydropteroate synthase activity"/>
    <property type="evidence" value="ECO:0007669"/>
    <property type="project" value="UniProtKB-EC"/>
</dbReference>
<comment type="cofactor">
    <cofactor evidence="2">
        <name>Mg(2+)</name>
        <dbReference type="ChEBI" id="CHEBI:18420"/>
    </cofactor>
</comment>
<evidence type="ECO:0000313" key="10">
    <source>
        <dbReference type="EMBL" id="CAB4618530.1"/>
    </source>
</evidence>
<comment type="catalytic activity">
    <reaction evidence="1">
        <text>(7,8-dihydropterin-6-yl)methyl diphosphate + 4-aminobenzoate = 7,8-dihydropteroate + diphosphate</text>
        <dbReference type="Rhea" id="RHEA:19949"/>
        <dbReference type="ChEBI" id="CHEBI:17836"/>
        <dbReference type="ChEBI" id="CHEBI:17839"/>
        <dbReference type="ChEBI" id="CHEBI:33019"/>
        <dbReference type="ChEBI" id="CHEBI:72950"/>
        <dbReference type="EC" id="2.5.1.15"/>
    </reaction>
</comment>
<dbReference type="EMBL" id="CAEZUX010000102">
    <property type="protein sequence ID" value="CAB4618530.1"/>
    <property type="molecule type" value="Genomic_DNA"/>
</dbReference>
<dbReference type="Gene3D" id="3.20.20.20">
    <property type="entry name" value="Dihydropteroate synthase-like"/>
    <property type="match status" value="1"/>
</dbReference>
<dbReference type="GO" id="GO:0046872">
    <property type="term" value="F:metal ion binding"/>
    <property type="evidence" value="ECO:0007669"/>
    <property type="project" value="UniProtKB-KW"/>
</dbReference>
<keyword evidence="5" id="KW-0808">Transferase</keyword>
<dbReference type="InterPro" id="IPR000489">
    <property type="entry name" value="Pterin-binding_dom"/>
</dbReference>
<sequence>MSQLIARGLTLDIDRPLIMAVINATPDSFSDAGKYATLEARMERTQEVLEQGADILDIGGQSAITGVPEISEEEEIERITPVIQWVAANTSAIMSIDTYRPKVAAAALEAGAHIINDISGLLHRELADVVSSYGAGYILMHNRGRPKVRLTDANLYEDVVADVLEFMDERMEWLTAAGVSRQQLIVDPGPDFAKTPAQTVEVLQKIGRLLEYRRPVLFPVSRKDFIGAITGRPPRERLAGTLAAIAHTLTLTRAGIYRVHDIQEVRNFIDVWDVLQGHQDLGADVLLDRDLWRAPKA</sequence>
<dbReference type="InterPro" id="IPR006390">
    <property type="entry name" value="DHP_synth_dom"/>
</dbReference>
<dbReference type="GO" id="GO:0046654">
    <property type="term" value="P:tetrahydrofolate biosynthetic process"/>
    <property type="evidence" value="ECO:0007669"/>
    <property type="project" value="TreeGrafter"/>
</dbReference>
<evidence type="ECO:0000256" key="6">
    <source>
        <dbReference type="ARBA" id="ARBA00022723"/>
    </source>
</evidence>
<dbReference type="PANTHER" id="PTHR20941">
    <property type="entry name" value="FOLATE SYNTHESIS PROTEINS"/>
    <property type="match status" value="1"/>
</dbReference>
<gene>
    <name evidence="10" type="ORF">UFOPK1874_00880</name>
</gene>
<evidence type="ECO:0000256" key="3">
    <source>
        <dbReference type="ARBA" id="ARBA00004763"/>
    </source>
</evidence>
<evidence type="ECO:0000256" key="4">
    <source>
        <dbReference type="ARBA" id="ARBA00012458"/>
    </source>
</evidence>
<protein>
    <recommendedName>
        <fullName evidence="4">dihydropteroate synthase</fullName>
        <ecNumber evidence="4">2.5.1.15</ecNumber>
    </recommendedName>
</protein>
<keyword evidence="8" id="KW-0289">Folate biosynthesis</keyword>
<evidence type="ECO:0000256" key="1">
    <source>
        <dbReference type="ARBA" id="ARBA00000012"/>
    </source>
</evidence>
<keyword evidence="6" id="KW-0479">Metal-binding</keyword>